<keyword evidence="5" id="KW-1185">Reference proteome</keyword>
<dbReference type="RefSeq" id="WP_062027404.1">
    <property type="nucleotide sequence ID" value="NZ_JAERLB010000028.1"/>
</dbReference>
<gene>
    <name evidence="3" type="ORF">AD941_01595</name>
    <name evidence="2" type="ORF">GCM10007866_20100</name>
</gene>
<evidence type="ECO:0000313" key="5">
    <source>
        <dbReference type="Proteomes" id="UP001156672"/>
    </source>
</evidence>
<dbReference type="Proteomes" id="UP000075682">
    <property type="component" value="Unassembled WGS sequence"/>
</dbReference>
<dbReference type="AlphaFoldDB" id="A0AAW3R0A5"/>
<dbReference type="EMBL" id="BSNW01000040">
    <property type="protein sequence ID" value="GLQ69557.1"/>
    <property type="molecule type" value="Genomic_DNA"/>
</dbReference>
<reference evidence="5" key="3">
    <citation type="journal article" date="2019" name="Int. J. Syst. Evol. Microbiol.">
        <title>The Global Catalogue of Microorganisms (GCM) 10K type strain sequencing project: providing services to taxonomists for standard genome sequencing and annotation.</title>
        <authorList>
            <consortium name="The Broad Institute Genomics Platform"/>
            <consortium name="The Broad Institute Genome Sequencing Center for Infectious Disease"/>
            <person name="Wu L."/>
            <person name="Ma J."/>
        </authorList>
    </citation>
    <scope>NUCLEOTIDE SEQUENCE [LARGE SCALE GENOMIC DNA]</scope>
    <source>
        <strain evidence="5">NBRC 3250</strain>
    </source>
</reference>
<evidence type="ECO:0000313" key="4">
    <source>
        <dbReference type="Proteomes" id="UP000075682"/>
    </source>
</evidence>
<organism evidence="3 4">
    <name type="scientific">Gluconobacter albidus</name>
    <dbReference type="NCBI Taxonomy" id="318683"/>
    <lineage>
        <taxon>Bacteria</taxon>
        <taxon>Pseudomonadati</taxon>
        <taxon>Pseudomonadota</taxon>
        <taxon>Alphaproteobacteria</taxon>
        <taxon>Acetobacterales</taxon>
        <taxon>Acetobacteraceae</taxon>
        <taxon>Gluconobacter</taxon>
    </lineage>
</organism>
<reference evidence="2" key="1">
    <citation type="journal article" date="2014" name="Int. J. Syst. Evol. Microbiol.">
        <title>Complete genome of a new Firmicutes species belonging to the dominant human colonic microbiota ('Ruminococcus bicirculans') reveals two chromosomes and a selective capacity to utilize plant glucans.</title>
        <authorList>
            <consortium name="NISC Comparative Sequencing Program"/>
            <person name="Wegmann U."/>
            <person name="Louis P."/>
            <person name="Goesmann A."/>
            <person name="Henrissat B."/>
            <person name="Duncan S.H."/>
            <person name="Flint H.J."/>
        </authorList>
    </citation>
    <scope>NUCLEOTIDE SEQUENCE</scope>
    <source>
        <strain evidence="2">NBRC 3250</strain>
    </source>
</reference>
<sequence length="100" mass="11517">MSDEPTEFFLRLQESVDHARKNTELAAFQLRERLTAMERITAQCQHLLGQAENFLDDAQNQLSQPRMERTPPPSSQPWKRHTLTGASLFLTGMMCGWLMP</sequence>
<evidence type="ECO:0008006" key="6">
    <source>
        <dbReference type="Google" id="ProtNLM"/>
    </source>
</evidence>
<evidence type="ECO:0000313" key="2">
    <source>
        <dbReference type="EMBL" id="GLQ69557.1"/>
    </source>
</evidence>
<proteinExistence type="predicted"/>
<dbReference type="Proteomes" id="UP001156672">
    <property type="component" value="Unassembled WGS sequence"/>
</dbReference>
<comment type="caution">
    <text evidence="3">The sequence shown here is derived from an EMBL/GenBank/DDBJ whole genome shotgun (WGS) entry which is preliminary data.</text>
</comment>
<accession>A0AAW3R0A5</accession>
<protein>
    <recommendedName>
        <fullName evidence="6">DUF883 domain-containing protein</fullName>
    </recommendedName>
</protein>
<evidence type="ECO:0000313" key="3">
    <source>
        <dbReference type="EMBL" id="KXV42196.1"/>
    </source>
</evidence>
<dbReference type="EMBL" id="LHZN01000085">
    <property type="protein sequence ID" value="KXV42196.1"/>
    <property type="molecule type" value="Genomic_DNA"/>
</dbReference>
<name>A0AAW3R0A5_9PROT</name>
<feature type="region of interest" description="Disordered" evidence="1">
    <location>
        <begin position="62"/>
        <end position="81"/>
    </location>
</feature>
<reference evidence="2" key="4">
    <citation type="submission" date="2023-01" db="EMBL/GenBank/DDBJ databases">
        <title>Draft genome sequence of Gluconobacter albidus strain NBRC 3250.</title>
        <authorList>
            <person name="Sun Q."/>
            <person name="Mori K."/>
        </authorList>
    </citation>
    <scope>NUCLEOTIDE SEQUENCE</scope>
    <source>
        <strain evidence="2">NBRC 3250</strain>
    </source>
</reference>
<evidence type="ECO:0000256" key="1">
    <source>
        <dbReference type="SAM" id="MobiDB-lite"/>
    </source>
</evidence>
<reference evidence="3 4" key="2">
    <citation type="submission" date="2015-06" db="EMBL/GenBank/DDBJ databases">
        <title>Improved classification and identification of acetic acid bacteria using matrix-assisted laser desorption/ionization time-of-flight mass spectrometry; Gluconobacter nephelii and Gluconobacter uchimurae are later heterotypic synonyms of Gluconobacter japonicus and Gluconobacter oxydans, respectively.</title>
        <authorList>
            <person name="Li L."/>
            <person name="Cleenwerck I."/>
            <person name="De Vuyst L."/>
            <person name="Vandamme P."/>
        </authorList>
    </citation>
    <scope>NUCLEOTIDE SEQUENCE [LARGE SCALE GENOMIC DNA]</scope>
    <source>
        <strain evidence="3 4">LMG 1356</strain>
    </source>
</reference>